<feature type="domain" description="Major facilitator superfamily (MFS) profile" evidence="9">
    <location>
        <begin position="20"/>
        <end position="430"/>
    </location>
</feature>
<dbReference type="PROSITE" id="PS00216">
    <property type="entry name" value="SUGAR_TRANSPORT_1"/>
    <property type="match status" value="1"/>
</dbReference>
<dbReference type="OrthoDB" id="3690818at2"/>
<feature type="transmembrane region" description="Helical" evidence="8">
    <location>
        <begin position="158"/>
        <end position="182"/>
    </location>
</feature>
<dbReference type="PATRIC" id="fig|421052.3.peg.563"/>
<dbReference type="PROSITE" id="PS50850">
    <property type="entry name" value="MFS"/>
    <property type="match status" value="1"/>
</dbReference>
<evidence type="ECO:0000256" key="6">
    <source>
        <dbReference type="ARBA" id="ARBA00022989"/>
    </source>
</evidence>
<proteinExistence type="predicted"/>
<keyword evidence="4" id="KW-0997">Cell inner membrane</keyword>
<evidence type="ECO:0000259" key="9">
    <source>
        <dbReference type="PROSITE" id="PS50850"/>
    </source>
</evidence>
<comment type="subcellular location">
    <subcellularLocation>
        <location evidence="1">Cell inner membrane</location>
        <topology evidence="1">Multi-pass membrane protein</topology>
    </subcellularLocation>
</comment>
<feature type="transmembrane region" description="Helical" evidence="8">
    <location>
        <begin position="194"/>
        <end position="215"/>
    </location>
</feature>
<evidence type="ECO:0000256" key="2">
    <source>
        <dbReference type="ARBA" id="ARBA00022448"/>
    </source>
</evidence>
<feature type="transmembrane region" description="Helical" evidence="8">
    <location>
        <begin position="20"/>
        <end position="50"/>
    </location>
</feature>
<feature type="transmembrane region" description="Helical" evidence="8">
    <location>
        <begin position="313"/>
        <end position="333"/>
    </location>
</feature>
<keyword evidence="2" id="KW-0813">Transport</keyword>
<dbReference type="EMBL" id="ATGI01000005">
    <property type="protein sequence ID" value="EPF80114.1"/>
    <property type="molecule type" value="Genomic_DNA"/>
</dbReference>
<evidence type="ECO:0000256" key="8">
    <source>
        <dbReference type="SAM" id="Phobius"/>
    </source>
</evidence>
<keyword evidence="6 8" id="KW-1133">Transmembrane helix</keyword>
<dbReference type="SUPFAM" id="SSF103473">
    <property type="entry name" value="MFS general substrate transporter"/>
    <property type="match status" value="1"/>
</dbReference>
<evidence type="ECO:0000256" key="7">
    <source>
        <dbReference type="ARBA" id="ARBA00023136"/>
    </source>
</evidence>
<comment type="caution">
    <text evidence="10">The sequence shown here is derived from an EMBL/GenBank/DDBJ whole genome shotgun (WGS) entry which is preliminary data.</text>
</comment>
<organism evidence="10 11">
    <name type="scientific">Acinetobacter rudis CIP 110305</name>
    <dbReference type="NCBI Taxonomy" id="421052"/>
    <lineage>
        <taxon>Bacteria</taxon>
        <taxon>Pseudomonadati</taxon>
        <taxon>Pseudomonadota</taxon>
        <taxon>Gammaproteobacteria</taxon>
        <taxon>Moraxellales</taxon>
        <taxon>Moraxellaceae</taxon>
        <taxon>Acinetobacter</taxon>
    </lineage>
</organism>
<dbReference type="PANTHER" id="PTHR43045:SF2">
    <property type="entry name" value="INNER MEMBRANE METABOLITE TRANSPORT PROTEIN YHJE"/>
    <property type="match status" value="1"/>
</dbReference>
<dbReference type="CDD" id="cd17369">
    <property type="entry name" value="MFS_ShiA_like"/>
    <property type="match status" value="1"/>
</dbReference>
<feature type="transmembrane region" description="Helical" evidence="8">
    <location>
        <begin position="94"/>
        <end position="112"/>
    </location>
</feature>
<dbReference type="STRING" id="632955.GCA_000829675_00375"/>
<dbReference type="HOGENOM" id="CLU_001265_39_5_6"/>
<dbReference type="InterPro" id="IPR005829">
    <property type="entry name" value="Sugar_transporter_CS"/>
</dbReference>
<dbReference type="Pfam" id="PF07690">
    <property type="entry name" value="MFS_1"/>
    <property type="match status" value="1"/>
</dbReference>
<feature type="transmembrane region" description="Helical" evidence="8">
    <location>
        <begin position="407"/>
        <end position="425"/>
    </location>
</feature>
<feature type="transmembrane region" description="Helical" evidence="8">
    <location>
        <begin position="62"/>
        <end position="82"/>
    </location>
</feature>
<accession>S3P135</accession>
<dbReference type="PANTHER" id="PTHR43045">
    <property type="entry name" value="SHIKIMATE TRANSPORTER"/>
    <property type="match status" value="1"/>
</dbReference>
<dbReference type="InterPro" id="IPR011701">
    <property type="entry name" value="MFS"/>
</dbReference>
<dbReference type="InterPro" id="IPR020846">
    <property type="entry name" value="MFS_dom"/>
</dbReference>
<protein>
    <recommendedName>
        <fullName evidence="9">Major facilitator superfamily (MFS) profile domain-containing protein</fullName>
    </recommendedName>
</protein>
<keyword evidence="3" id="KW-1003">Cell membrane</keyword>
<dbReference type="Gene3D" id="1.20.1250.20">
    <property type="entry name" value="MFS general substrate transporter like domains"/>
    <property type="match status" value="1"/>
</dbReference>
<dbReference type="InterPro" id="IPR036259">
    <property type="entry name" value="MFS_trans_sf"/>
</dbReference>
<reference evidence="10 11" key="1">
    <citation type="submission" date="2013-06" db="EMBL/GenBank/DDBJ databases">
        <title>The Genome Sequence of Acinetobacter rudis CIP 110305.</title>
        <authorList>
            <consortium name="The Broad Institute Genome Sequencing Platform"/>
            <consortium name="The Broad Institute Genome Sequencing Center for Infectious Disease"/>
            <person name="Cerqueira G."/>
            <person name="Feldgarden M."/>
            <person name="Courvalin P."/>
            <person name="Perichon B."/>
            <person name="Grillot-Courvalin C."/>
            <person name="Clermont D."/>
            <person name="Rocha E."/>
            <person name="Yoon E.-J."/>
            <person name="Nemec A."/>
            <person name="Young S.K."/>
            <person name="Zeng Q."/>
            <person name="Gargeya S."/>
            <person name="Fitzgerald M."/>
            <person name="Abouelleil A."/>
            <person name="Alvarado L."/>
            <person name="Berlin A.M."/>
            <person name="Chapman S.B."/>
            <person name="Dewar J."/>
            <person name="Goldberg J."/>
            <person name="Griggs A."/>
            <person name="Gujja S."/>
            <person name="Hansen M."/>
            <person name="Howarth C."/>
            <person name="Imamovic A."/>
            <person name="Larimer J."/>
            <person name="McCowan C."/>
            <person name="Murphy C."/>
            <person name="Pearson M."/>
            <person name="Priest M."/>
            <person name="Roberts A."/>
            <person name="Saif S."/>
            <person name="Shea T."/>
            <person name="Sykes S."/>
            <person name="Wortman J."/>
            <person name="Nusbaum C."/>
            <person name="Birren B."/>
        </authorList>
    </citation>
    <scope>NUCLEOTIDE SEQUENCE [LARGE SCALE GENOMIC DNA]</scope>
    <source>
        <strain evidence="10 11">CIP 110305</strain>
    </source>
</reference>
<dbReference type="NCBIfam" id="TIGR00883">
    <property type="entry name" value="2A0106"/>
    <property type="match status" value="1"/>
</dbReference>
<dbReference type="GO" id="GO:0022857">
    <property type="term" value="F:transmembrane transporter activity"/>
    <property type="evidence" value="ECO:0007669"/>
    <property type="project" value="InterPro"/>
</dbReference>
<evidence type="ECO:0000256" key="4">
    <source>
        <dbReference type="ARBA" id="ARBA00022519"/>
    </source>
</evidence>
<gene>
    <name evidence="10" type="ORF">F945_00566</name>
</gene>
<dbReference type="RefSeq" id="WP_016655001.1">
    <property type="nucleotide sequence ID" value="NZ_KE340348.1"/>
</dbReference>
<evidence type="ECO:0000256" key="5">
    <source>
        <dbReference type="ARBA" id="ARBA00022692"/>
    </source>
</evidence>
<feature type="transmembrane region" description="Helical" evidence="8">
    <location>
        <begin position="284"/>
        <end position="306"/>
    </location>
</feature>
<evidence type="ECO:0000313" key="10">
    <source>
        <dbReference type="EMBL" id="EPF80114.1"/>
    </source>
</evidence>
<dbReference type="eggNOG" id="COG0477">
    <property type="taxonomic scope" value="Bacteria"/>
</dbReference>
<evidence type="ECO:0000256" key="3">
    <source>
        <dbReference type="ARBA" id="ARBA00022475"/>
    </source>
</evidence>
<feature type="transmembrane region" description="Helical" evidence="8">
    <location>
        <begin position="248"/>
        <end position="272"/>
    </location>
</feature>
<feature type="transmembrane region" description="Helical" evidence="8">
    <location>
        <begin position="375"/>
        <end position="395"/>
    </location>
</feature>
<evidence type="ECO:0000313" key="11">
    <source>
        <dbReference type="Proteomes" id="UP000014568"/>
    </source>
</evidence>
<evidence type="ECO:0000256" key="1">
    <source>
        <dbReference type="ARBA" id="ARBA00004429"/>
    </source>
</evidence>
<feature type="transmembrane region" description="Helical" evidence="8">
    <location>
        <begin position="339"/>
        <end position="363"/>
    </location>
</feature>
<dbReference type="InterPro" id="IPR004736">
    <property type="entry name" value="MHS_symport"/>
</dbReference>
<name>S3P135_9GAMM</name>
<keyword evidence="7 8" id="KW-0472">Membrane</keyword>
<keyword evidence="5 8" id="KW-0812">Transmembrane</keyword>
<dbReference type="Proteomes" id="UP000014568">
    <property type="component" value="Unassembled WGS sequence"/>
</dbReference>
<dbReference type="Pfam" id="PF00083">
    <property type="entry name" value="Sugar_tr"/>
    <property type="match status" value="1"/>
</dbReference>
<feature type="transmembrane region" description="Helical" evidence="8">
    <location>
        <begin position="118"/>
        <end position="137"/>
    </location>
</feature>
<dbReference type="GO" id="GO:0005886">
    <property type="term" value="C:plasma membrane"/>
    <property type="evidence" value="ECO:0007669"/>
    <property type="project" value="UniProtKB-SubCell"/>
</dbReference>
<dbReference type="FunFam" id="1.20.1250.20:FF:000001">
    <property type="entry name" value="Dicarboxylate MFS transporter"/>
    <property type="match status" value="1"/>
</dbReference>
<dbReference type="AlphaFoldDB" id="S3P135"/>
<keyword evidence="11" id="KW-1185">Reference proteome</keyword>
<sequence length="437" mass="46877">MASTTLSNQPQTPSNSKARVLFASLVGTTIEFFDFYIYATAAVIIFPHLFFPASTDPTTATIQSLATFAIAFIARPIGAALFGHLGDRIGRKATLVAALLTMGISTVVIGLLPTYGQIGIAAPLLLALCRLGQGLGLGGEWSGAVLLATENAPEGKRAWYGMFPQLGAPLGFILATSSFLILGAVMSEQDFMTWGWRIPFISSALLVIVGLYIRLKLHETPAFQKVLDKQKEVNIPFKIVVTQHFPMLVLGTIAAICTFVVFYLTTVFALNWGTTKLGYARSDFLQLQLVATLCFAAFIPLSAVFAEKFGRKATSIGVCIASALFGLVFSSMLESGSTLMVFLFLCTGLALMGMTYGPIGTVLSEIFPTSIRYTGSALTFNLAGIFGASFAPLIATKLATEYGLYAVGYYLSAASILSLLAFMMIRETKHDDVNNQI</sequence>
<dbReference type="InterPro" id="IPR005828">
    <property type="entry name" value="MFS_sugar_transport-like"/>
</dbReference>